<comment type="subcellular location">
    <subcellularLocation>
        <location evidence="2">Cell membrane</location>
        <topology evidence="2">Multi-pass membrane protein</topology>
    </subcellularLocation>
</comment>
<keyword evidence="12" id="KW-1133">Transmembrane helix</keyword>
<dbReference type="SUPFAM" id="SSF47226">
    <property type="entry name" value="Histidine-containing phosphotransfer domain, HPT domain"/>
    <property type="match status" value="1"/>
</dbReference>
<evidence type="ECO:0000313" key="28">
    <source>
        <dbReference type="Proteomes" id="UP000545507"/>
    </source>
</evidence>
<feature type="coiled-coil region" evidence="20">
    <location>
        <begin position="522"/>
        <end position="553"/>
    </location>
</feature>
<keyword evidence="9" id="KW-0547">Nucleotide-binding</keyword>
<dbReference type="InterPro" id="IPR029016">
    <property type="entry name" value="GAF-like_dom_sf"/>
</dbReference>
<dbReference type="SMART" id="SM00086">
    <property type="entry name" value="PAC"/>
    <property type="match status" value="2"/>
</dbReference>
<feature type="domain" description="HPt" evidence="26">
    <location>
        <begin position="1105"/>
        <end position="1198"/>
    </location>
</feature>
<accession>A0A7Y8GVT8</accession>
<dbReference type="GO" id="GO:0000155">
    <property type="term" value="F:phosphorelay sensor kinase activity"/>
    <property type="evidence" value="ECO:0007669"/>
    <property type="project" value="InterPro"/>
</dbReference>
<dbReference type="InterPro" id="IPR013655">
    <property type="entry name" value="PAS_fold_3"/>
</dbReference>
<feature type="modified residue" description="4-aspartylphosphate" evidence="19">
    <location>
        <position position="1260"/>
    </location>
</feature>
<dbReference type="RefSeq" id="WP_177135667.1">
    <property type="nucleotide sequence ID" value="NZ_VYGV01000007.1"/>
</dbReference>
<keyword evidence="13" id="KW-0902">Two-component regulatory system</keyword>
<dbReference type="SUPFAM" id="SSF52172">
    <property type="entry name" value="CheY-like"/>
    <property type="match status" value="2"/>
</dbReference>
<evidence type="ECO:0000256" key="20">
    <source>
        <dbReference type="SAM" id="Coils"/>
    </source>
</evidence>
<keyword evidence="15" id="KW-0472">Membrane</keyword>
<dbReference type="SMART" id="SM00387">
    <property type="entry name" value="HATPase_c"/>
    <property type="match status" value="1"/>
</dbReference>
<evidence type="ECO:0000256" key="18">
    <source>
        <dbReference type="PROSITE-ProRule" id="PRU00110"/>
    </source>
</evidence>
<evidence type="ECO:0000256" key="8">
    <source>
        <dbReference type="ARBA" id="ARBA00022729"/>
    </source>
</evidence>
<dbReference type="Gene3D" id="1.10.287.130">
    <property type="match status" value="1"/>
</dbReference>
<keyword evidence="20" id="KW-0175">Coiled coil</keyword>
<evidence type="ECO:0000256" key="17">
    <source>
        <dbReference type="ARBA" id="ARBA00070152"/>
    </source>
</evidence>
<evidence type="ECO:0000313" key="27">
    <source>
        <dbReference type="EMBL" id="NWF45784.1"/>
    </source>
</evidence>
<dbReference type="InterPro" id="IPR003661">
    <property type="entry name" value="HisK_dim/P_dom"/>
</dbReference>
<dbReference type="Pfam" id="PF08447">
    <property type="entry name" value="PAS_3"/>
    <property type="match status" value="1"/>
</dbReference>
<feature type="domain" description="PAC" evidence="25">
    <location>
        <begin position="477"/>
        <end position="531"/>
    </location>
</feature>
<dbReference type="Gene3D" id="1.20.120.160">
    <property type="entry name" value="HPT domain"/>
    <property type="match status" value="1"/>
</dbReference>
<dbReference type="NCBIfam" id="TIGR00229">
    <property type="entry name" value="sensory_box"/>
    <property type="match status" value="3"/>
</dbReference>
<dbReference type="SMART" id="SM00091">
    <property type="entry name" value="PAS"/>
    <property type="match status" value="3"/>
</dbReference>
<feature type="domain" description="Response regulatory" evidence="23">
    <location>
        <begin position="1208"/>
        <end position="1330"/>
    </location>
</feature>
<evidence type="ECO:0000259" key="24">
    <source>
        <dbReference type="PROSITE" id="PS50112"/>
    </source>
</evidence>
<evidence type="ECO:0000256" key="12">
    <source>
        <dbReference type="ARBA" id="ARBA00022989"/>
    </source>
</evidence>
<dbReference type="InterPro" id="IPR004358">
    <property type="entry name" value="Sig_transdc_His_kin-like_C"/>
</dbReference>
<evidence type="ECO:0000259" key="25">
    <source>
        <dbReference type="PROSITE" id="PS50113"/>
    </source>
</evidence>
<dbReference type="Proteomes" id="UP000545507">
    <property type="component" value="Unassembled WGS sequence"/>
</dbReference>
<dbReference type="EC" id="2.7.13.3" evidence="3"/>
<dbReference type="InterPro" id="IPR008207">
    <property type="entry name" value="Sig_transdc_His_kin_Hpt_dom"/>
</dbReference>
<evidence type="ECO:0000259" key="26">
    <source>
        <dbReference type="PROSITE" id="PS50894"/>
    </source>
</evidence>
<dbReference type="PROSITE" id="PS50112">
    <property type="entry name" value="PAS"/>
    <property type="match status" value="2"/>
</dbReference>
<comment type="function">
    <text evidence="16">Member of the two-component regulatory system BvgS/BvgA. Phosphorylates BvgA via a four-step phosphorelay in response to environmental signals.</text>
</comment>
<evidence type="ECO:0000256" key="15">
    <source>
        <dbReference type="ARBA" id="ARBA00023136"/>
    </source>
</evidence>
<dbReference type="GO" id="GO:0006355">
    <property type="term" value="P:regulation of DNA-templated transcription"/>
    <property type="evidence" value="ECO:0007669"/>
    <property type="project" value="InterPro"/>
</dbReference>
<keyword evidence="14" id="KW-0843">Virulence</keyword>
<evidence type="ECO:0000256" key="2">
    <source>
        <dbReference type="ARBA" id="ARBA00004651"/>
    </source>
</evidence>
<evidence type="ECO:0000256" key="16">
    <source>
        <dbReference type="ARBA" id="ARBA00058004"/>
    </source>
</evidence>
<dbReference type="PROSITE" id="PS50110">
    <property type="entry name" value="RESPONSE_REGULATORY"/>
    <property type="match status" value="2"/>
</dbReference>
<dbReference type="SMART" id="SM00448">
    <property type="entry name" value="REC"/>
    <property type="match status" value="2"/>
</dbReference>
<dbReference type="InterPro" id="IPR000014">
    <property type="entry name" value="PAS"/>
</dbReference>
<evidence type="ECO:0000256" key="1">
    <source>
        <dbReference type="ARBA" id="ARBA00000085"/>
    </source>
</evidence>
<dbReference type="PANTHER" id="PTHR45339:SF1">
    <property type="entry name" value="HYBRID SIGNAL TRANSDUCTION HISTIDINE KINASE J"/>
    <property type="match status" value="1"/>
</dbReference>
<feature type="domain" description="Histidine kinase" evidence="22">
    <location>
        <begin position="567"/>
        <end position="788"/>
    </location>
</feature>
<dbReference type="FunFam" id="1.10.287.130:FF:000004">
    <property type="entry name" value="Ethylene receptor 1"/>
    <property type="match status" value="1"/>
</dbReference>
<dbReference type="CDD" id="cd16922">
    <property type="entry name" value="HATPase_EvgS-ArcB-TorS-like"/>
    <property type="match status" value="1"/>
</dbReference>
<evidence type="ECO:0000256" key="3">
    <source>
        <dbReference type="ARBA" id="ARBA00012438"/>
    </source>
</evidence>
<keyword evidence="10" id="KW-0418">Kinase</keyword>
<dbReference type="CDD" id="cd00082">
    <property type="entry name" value="HisKA"/>
    <property type="match status" value="1"/>
</dbReference>
<dbReference type="SUPFAM" id="SSF55874">
    <property type="entry name" value="ATPase domain of HSP90 chaperone/DNA topoisomerase II/histidine kinase"/>
    <property type="match status" value="1"/>
</dbReference>
<evidence type="ECO:0000256" key="11">
    <source>
        <dbReference type="ARBA" id="ARBA00022840"/>
    </source>
</evidence>
<dbReference type="SUPFAM" id="SSF55785">
    <property type="entry name" value="PYP-like sensor domain (PAS domain)"/>
    <property type="match status" value="3"/>
</dbReference>
<dbReference type="Pfam" id="PF02518">
    <property type="entry name" value="HATPase_c"/>
    <property type="match status" value="1"/>
</dbReference>
<evidence type="ECO:0000256" key="13">
    <source>
        <dbReference type="ARBA" id="ARBA00023012"/>
    </source>
</evidence>
<dbReference type="InterPro" id="IPR000700">
    <property type="entry name" value="PAS-assoc_C"/>
</dbReference>
<keyword evidence="4" id="KW-1003">Cell membrane</keyword>
<keyword evidence="11" id="KW-0067">ATP-binding</keyword>
<dbReference type="InterPro" id="IPR003018">
    <property type="entry name" value="GAF"/>
</dbReference>
<evidence type="ECO:0000256" key="5">
    <source>
        <dbReference type="ARBA" id="ARBA00022553"/>
    </source>
</evidence>
<feature type="domain" description="Response regulatory" evidence="23">
    <location>
        <begin position="942"/>
        <end position="1061"/>
    </location>
</feature>
<dbReference type="Pfam" id="PF00989">
    <property type="entry name" value="PAS"/>
    <property type="match status" value="1"/>
</dbReference>
<dbReference type="InterPro" id="IPR011006">
    <property type="entry name" value="CheY-like_superfamily"/>
</dbReference>
<feature type="domain" description="PAS" evidence="24">
    <location>
        <begin position="290"/>
        <end position="336"/>
    </location>
</feature>
<evidence type="ECO:0000256" key="19">
    <source>
        <dbReference type="PROSITE-ProRule" id="PRU00169"/>
    </source>
</evidence>
<reference evidence="27 28" key="1">
    <citation type="submission" date="2019-09" db="EMBL/GenBank/DDBJ databases">
        <title>Hydrogenophaga aromatica sp. nov., isolated from a para-xylene-degrading enrichment culture.</title>
        <authorList>
            <person name="Tancsics A."/>
            <person name="Banerjee S."/>
        </authorList>
    </citation>
    <scope>NUCLEOTIDE SEQUENCE [LARGE SCALE GENOMIC DNA]</scope>
    <source>
        <strain evidence="27 28">D2P1</strain>
    </source>
</reference>
<dbReference type="SMART" id="SM00065">
    <property type="entry name" value="GAF"/>
    <property type="match status" value="1"/>
</dbReference>
<evidence type="ECO:0000259" key="23">
    <source>
        <dbReference type="PROSITE" id="PS50110"/>
    </source>
</evidence>
<evidence type="ECO:0000256" key="10">
    <source>
        <dbReference type="ARBA" id="ARBA00022777"/>
    </source>
</evidence>
<sequence length="1335" mass="145840">MTTLLPVAELSQLSFMRTRGVLRTTQDQSLNDIVRVAAHALRSPMALVSLVDEDRQWFKAGHGIEHGGSDVGLPAYTHAVPDHDVLVLPDIRLDARFASDASVTGALGLVFFAGAPIRHGGRKVGVLCVMDRQPRTLDAEERGLMLDMAQAIEHWLASQSQQEQLLQREAAFRQLAEHLPGIVYRDVLDGAPSTPYVSPRIRDLGYTPEQWLEQPDAWLRALHPDDRERVLDEQAEGLEAGEPFALRYRLRHASGGWRHIEDVVRVEMPANGPGMIVNGVMFDVTERQVARQARNQVFKQLPFGVLIVDSEERILDVNPQAERLLGRSAAELSNRSIKRLFVGAPGGSSPDGDSFQRVNGAQGTERDYWHPDGEMRCFEEVITALDDGNQMRVLRDISRRREDEGWLRKLSMAAEQASESIVITDLAANIEYVNEAATRSSGYSREELLGRNSRLLQSGMTPRSRYRKLWARLQAGQPWRGFLSNRRKDGSHYIEYAVISPVRGPDGRITNYLAVKEDITEKRRMSEDLERYRNHLEELVEQRTGELERARRSAEMASAAKSAFLATMSHEIRTPMNGVIGLADVLRETGLTPHQKDLTDTLRESAFVLLTLIDDILDFSKIEAGRLELECVPVVLRSLVEKASDVLSPMASARDVRLHAFVDPALPPQVLGDAARIRQIVLNLVGNAIKFSADLGRPGRVSLRALPAPGGGVRLVVSDNGIGMSEEVQRRIFQPFVQGEAATTRTYGGTGLGLVICQRLVDAMGGSIGVQSEPGAGAVFCVDLPLTGVPGAHRRTELNGLHCHLWLDDPERASDWATYVVAAGGTATVHDTLPGPAVNAGENVVWILDRGLMAPGAETDGALVTLLPRVEVCRGMQTELRTLGPGRVELDGEGLRCMQLLRAVLLATGRELPDLLSEPEQAAFVPSHDAVDRGLAVAQGRVILVAEDNLINRKVIGHQLDLMGLASEQVGDGEEALACWRADPARYGLLLTDLHMPLLNGFDLTAAIRREEAPGRRLPVIALTANQMGSEDGRYLAAGMDGYLSKPVPLTLLQDTLRYWLTQTSAPSAAPPPPASTPNGFAAPPPGTDRPAFDDQALERLVGPEADVQLELRQRYLGSLDAAMAEIAHAVAAEDWRAVGMTAHRLKSSSRAVGALGVGQQFEGMETAGRDNDGAAVHRLMPGLGEAVDAVHRHFRHLQTGGGDPVGRVICVDDDPVQLDALQQQLQALGVHGSERFTEGGSLLERLDLVDTTPVLLLIDLNMPHMDGVELIGHLAHIHYAGALALVVGPDPRVIDTAERLARAHGLNTLGHLRKPVHREALSALLQRWPRFKAG</sequence>
<proteinExistence type="predicted"/>
<feature type="modified residue" description="4-aspartylphosphate" evidence="19">
    <location>
        <position position="993"/>
    </location>
</feature>
<name>A0A7Y8GVT8_9BURK</name>
<dbReference type="Pfam" id="PF00072">
    <property type="entry name" value="Response_reg"/>
    <property type="match status" value="2"/>
</dbReference>
<dbReference type="GO" id="GO:0005524">
    <property type="term" value="F:ATP binding"/>
    <property type="evidence" value="ECO:0007669"/>
    <property type="project" value="UniProtKB-KW"/>
</dbReference>
<keyword evidence="6" id="KW-0808">Transferase</keyword>
<dbReference type="CDD" id="cd17546">
    <property type="entry name" value="REC_hyHK_CKI1_RcsC-like"/>
    <property type="match status" value="1"/>
</dbReference>
<protein>
    <recommendedName>
        <fullName evidence="17">Virulence sensor protein BvgS</fullName>
        <ecNumber evidence="3">2.7.13.3</ecNumber>
    </recommendedName>
</protein>
<dbReference type="PANTHER" id="PTHR45339">
    <property type="entry name" value="HYBRID SIGNAL TRANSDUCTION HISTIDINE KINASE J"/>
    <property type="match status" value="1"/>
</dbReference>
<dbReference type="InterPro" id="IPR001789">
    <property type="entry name" value="Sig_transdc_resp-reg_receiver"/>
</dbReference>
<dbReference type="Gene3D" id="3.30.450.20">
    <property type="entry name" value="PAS domain"/>
    <property type="match status" value="3"/>
</dbReference>
<dbReference type="InterPro" id="IPR013767">
    <property type="entry name" value="PAS_fold"/>
</dbReference>
<dbReference type="PRINTS" id="PR00344">
    <property type="entry name" value="BCTRLSENSOR"/>
</dbReference>
<dbReference type="InterPro" id="IPR005467">
    <property type="entry name" value="His_kinase_dom"/>
</dbReference>
<dbReference type="SUPFAM" id="SSF55781">
    <property type="entry name" value="GAF domain-like"/>
    <property type="match status" value="1"/>
</dbReference>
<dbReference type="CDD" id="cd00130">
    <property type="entry name" value="PAS"/>
    <property type="match status" value="3"/>
</dbReference>
<dbReference type="EMBL" id="VYGV01000007">
    <property type="protein sequence ID" value="NWF45784.1"/>
    <property type="molecule type" value="Genomic_DNA"/>
</dbReference>
<comment type="caution">
    <text evidence="27">The sequence shown here is derived from an EMBL/GenBank/DDBJ whole genome shotgun (WGS) entry which is preliminary data.</text>
</comment>
<dbReference type="Gene3D" id="3.30.450.40">
    <property type="match status" value="1"/>
</dbReference>
<dbReference type="Pfam" id="PF01627">
    <property type="entry name" value="Hpt"/>
    <property type="match status" value="1"/>
</dbReference>
<gene>
    <name evidence="27" type="ORF">F3K02_11055</name>
</gene>
<keyword evidence="28" id="KW-1185">Reference proteome</keyword>
<keyword evidence="7" id="KW-0812">Transmembrane</keyword>
<evidence type="ECO:0000259" key="22">
    <source>
        <dbReference type="PROSITE" id="PS50109"/>
    </source>
</evidence>
<evidence type="ECO:0000256" key="6">
    <source>
        <dbReference type="ARBA" id="ARBA00022679"/>
    </source>
</evidence>
<keyword evidence="8" id="KW-0732">Signal</keyword>
<dbReference type="InterPro" id="IPR035965">
    <property type="entry name" value="PAS-like_dom_sf"/>
</dbReference>
<feature type="region of interest" description="Disordered" evidence="21">
    <location>
        <begin position="1065"/>
        <end position="1093"/>
    </location>
</feature>
<dbReference type="Pfam" id="PF13426">
    <property type="entry name" value="PAS_9"/>
    <property type="match status" value="1"/>
</dbReference>
<comment type="catalytic activity">
    <reaction evidence="1">
        <text>ATP + protein L-histidine = ADP + protein N-phospho-L-histidine.</text>
        <dbReference type="EC" id="2.7.13.3"/>
    </reaction>
</comment>
<evidence type="ECO:0000256" key="7">
    <source>
        <dbReference type="ARBA" id="ARBA00022692"/>
    </source>
</evidence>
<dbReference type="InterPro" id="IPR003594">
    <property type="entry name" value="HATPase_dom"/>
</dbReference>
<dbReference type="SUPFAM" id="SSF47384">
    <property type="entry name" value="Homodimeric domain of signal transducing histidine kinase"/>
    <property type="match status" value="1"/>
</dbReference>
<feature type="domain" description="PAS" evidence="24">
    <location>
        <begin position="406"/>
        <end position="452"/>
    </location>
</feature>
<feature type="modified residue" description="Phosphohistidine" evidence="18">
    <location>
        <position position="1144"/>
    </location>
</feature>
<keyword evidence="5 19" id="KW-0597">Phosphoprotein</keyword>
<evidence type="ECO:0000256" key="4">
    <source>
        <dbReference type="ARBA" id="ARBA00022475"/>
    </source>
</evidence>
<dbReference type="PROSITE" id="PS50113">
    <property type="entry name" value="PAC"/>
    <property type="match status" value="1"/>
</dbReference>
<dbReference type="PROSITE" id="PS50109">
    <property type="entry name" value="HIS_KIN"/>
    <property type="match status" value="1"/>
</dbReference>
<organism evidence="27 28">
    <name type="scientific">Hydrogenophaga aromaticivorans</name>
    <dbReference type="NCBI Taxonomy" id="2610898"/>
    <lineage>
        <taxon>Bacteria</taxon>
        <taxon>Pseudomonadati</taxon>
        <taxon>Pseudomonadota</taxon>
        <taxon>Betaproteobacteria</taxon>
        <taxon>Burkholderiales</taxon>
        <taxon>Comamonadaceae</taxon>
        <taxon>Hydrogenophaga</taxon>
    </lineage>
</organism>
<dbReference type="InterPro" id="IPR036890">
    <property type="entry name" value="HATPase_C_sf"/>
</dbReference>
<dbReference type="InterPro" id="IPR036097">
    <property type="entry name" value="HisK_dim/P_sf"/>
</dbReference>
<dbReference type="Pfam" id="PF00512">
    <property type="entry name" value="HisKA"/>
    <property type="match status" value="1"/>
</dbReference>
<evidence type="ECO:0000256" key="21">
    <source>
        <dbReference type="SAM" id="MobiDB-lite"/>
    </source>
</evidence>
<dbReference type="PROSITE" id="PS50894">
    <property type="entry name" value="HPT"/>
    <property type="match status" value="1"/>
</dbReference>
<dbReference type="InterPro" id="IPR001610">
    <property type="entry name" value="PAC"/>
</dbReference>
<dbReference type="FunFam" id="3.30.565.10:FF:000010">
    <property type="entry name" value="Sensor histidine kinase RcsC"/>
    <property type="match status" value="1"/>
</dbReference>
<dbReference type="GO" id="GO:0005886">
    <property type="term" value="C:plasma membrane"/>
    <property type="evidence" value="ECO:0007669"/>
    <property type="project" value="UniProtKB-SubCell"/>
</dbReference>
<dbReference type="Pfam" id="PF01590">
    <property type="entry name" value="GAF"/>
    <property type="match status" value="1"/>
</dbReference>
<dbReference type="InterPro" id="IPR036641">
    <property type="entry name" value="HPT_dom_sf"/>
</dbReference>
<evidence type="ECO:0000256" key="9">
    <source>
        <dbReference type="ARBA" id="ARBA00022741"/>
    </source>
</evidence>
<dbReference type="SMART" id="SM00388">
    <property type="entry name" value="HisKA"/>
    <property type="match status" value="1"/>
</dbReference>
<dbReference type="Gene3D" id="3.30.565.10">
    <property type="entry name" value="Histidine kinase-like ATPase, C-terminal domain"/>
    <property type="match status" value="1"/>
</dbReference>
<evidence type="ECO:0000256" key="14">
    <source>
        <dbReference type="ARBA" id="ARBA00023026"/>
    </source>
</evidence>
<dbReference type="Gene3D" id="3.40.50.2300">
    <property type="match status" value="2"/>
</dbReference>